<keyword evidence="2" id="KW-1185">Reference proteome</keyword>
<dbReference type="EMBL" id="JBJUIK010000004">
    <property type="protein sequence ID" value="KAL3529285.1"/>
    <property type="molecule type" value="Genomic_DNA"/>
</dbReference>
<sequence>MASPTTESCAPLNPNISASQLEGLIASMQQVETVPLVPNCRDIEENSLLHVTPARMTFVYAKCTRIERFSPWSSLCSIEKNISSPWLLCGDFNIISSIAEYLGKAAQDIETITDFNSAMGPCGDSSLFFSSGRFIWAGNLLAGFAKSFGSCRRLEAKSLALVEGLLLCITNGYTHALIELDSLALLRKLHAEIGVPWRLEHLIIRVGELLQRVISFYCIFIEKPTLLLID</sequence>
<evidence type="ECO:0000313" key="2">
    <source>
        <dbReference type="Proteomes" id="UP001630127"/>
    </source>
</evidence>
<dbReference type="Proteomes" id="UP001630127">
    <property type="component" value="Unassembled WGS sequence"/>
</dbReference>
<dbReference type="InterPro" id="IPR044730">
    <property type="entry name" value="RNase_H-like_dom_plant"/>
</dbReference>
<comment type="caution">
    <text evidence="1">The sequence shown here is derived from an EMBL/GenBank/DDBJ whole genome shotgun (WGS) entry which is preliminary data.</text>
</comment>
<organism evidence="1 2">
    <name type="scientific">Cinchona calisaya</name>
    <dbReference type="NCBI Taxonomy" id="153742"/>
    <lineage>
        <taxon>Eukaryota</taxon>
        <taxon>Viridiplantae</taxon>
        <taxon>Streptophyta</taxon>
        <taxon>Embryophyta</taxon>
        <taxon>Tracheophyta</taxon>
        <taxon>Spermatophyta</taxon>
        <taxon>Magnoliopsida</taxon>
        <taxon>eudicotyledons</taxon>
        <taxon>Gunneridae</taxon>
        <taxon>Pentapetalae</taxon>
        <taxon>asterids</taxon>
        <taxon>lamiids</taxon>
        <taxon>Gentianales</taxon>
        <taxon>Rubiaceae</taxon>
        <taxon>Cinchonoideae</taxon>
        <taxon>Cinchoneae</taxon>
        <taxon>Cinchona</taxon>
    </lineage>
</organism>
<evidence type="ECO:0008006" key="3">
    <source>
        <dbReference type="Google" id="ProtNLM"/>
    </source>
</evidence>
<proteinExistence type="predicted"/>
<protein>
    <recommendedName>
        <fullName evidence="3">RNase H type-1 domain-containing protein</fullName>
    </recommendedName>
</protein>
<dbReference type="CDD" id="cd06222">
    <property type="entry name" value="RNase_H_like"/>
    <property type="match status" value="1"/>
</dbReference>
<reference evidence="1 2" key="1">
    <citation type="submission" date="2024-11" db="EMBL/GenBank/DDBJ databases">
        <title>A near-complete genome assembly of Cinchona calisaya.</title>
        <authorList>
            <person name="Lian D.C."/>
            <person name="Zhao X.W."/>
            <person name="Wei L."/>
        </authorList>
    </citation>
    <scope>NUCLEOTIDE SEQUENCE [LARGE SCALE GENOMIC DNA]</scope>
    <source>
        <tissue evidence="1">Nenye</tissue>
    </source>
</reference>
<accession>A0ABD3AFG3</accession>
<evidence type="ECO:0000313" key="1">
    <source>
        <dbReference type="EMBL" id="KAL3529285.1"/>
    </source>
</evidence>
<gene>
    <name evidence="1" type="ORF">ACH5RR_008607</name>
</gene>
<name>A0ABD3AFG3_9GENT</name>
<dbReference type="AlphaFoldDB" id="A0ABD3AFG3"/>